<name>A0A834NVI3_VESGE</name>
<sequence>MNKLCSGLIRAPPCCTIIGVPISDNNKSLPQTPAGGVGGKGGGGSGVPGSGMVNGAGADHQDIRDGAAINTEHAASTECTRQPGLCTEEELAVKRKEREERIEDGGLQSQWWNGRMKRVEKKGRLNAL</sequence>
<feature type="region of interest" description="Disordered" evidence="1">
    <location>
        <begin position="25"/>
        <end position="60"/>
    </location>
</feature>
<evidence type="ECO:0000313" key="2">
    <source>
        <dbReference type="EMBL" id="KAF7418715.1"/>
    </source>
</evidence>
<keyword evidence="3" id="KW-1185">Reference proteome</keyword>
<reference evidence="2" key="1">
    <citation type="journal article" date="2020" name="G3 (Bethesda)">
        <title>High-Quality Assemblies for Three Invasive Social Wasps from the &lt;i&gt;Vespula&lt;/i&gt; Genus.</title>
        <authorList>
            <person name="Harrop T.W.R."/>
            <person name="Guhlin J."/>
            <person name="McLaughlin G.M."/>
            <person name="Permina E."/>
            <person name="Stockwell P."/>
            <person name="Gilligan J."/>
            <person name="Le Lec M.F."/>
            <person name="Gruber M.A.M."/>
            <person name="Quinn O."/>
            <person name="Lovegrove M."/>
            <person name="Duncan E.J."/>
            <person name="Remnant E.J."/>
            <person name="Van Eeckhoven J."/>
            <person name="Graham B."/>
            <person name="Knapp R.A."/>
            <person name="Langford K.W."/>
            <person name="Kronenberg Z."/>
            <person name="Press M.O."/>
            <person name="Eacker S.M."/>
            <person name="Wilson-Rankin E.E."/>
            <person name="Purcell J."/>
            <person name="Lester P.J."/>
            <person name="Dearden P.K."/>
        </authorList>
    </citation>
    <scope>NUCLEOTIDE SEQUENCE</scope>
    <source>
        <strain evidence="2">Linc-1</strain>
    </source>
</reference>
<dbReference type="Proteomes" id="UP000617340">
    <property type="component" value="Unassembled WGS sequence"/>
</dbReference>
<feature type="compositionally biased region" description="Gly residues" evidence="1">
    <location>
        <begin position="35"/>
        <end position="54"/>
    </location>
</feature>
<organism evidence="2 3">
    <name type="scientific">Vespula germanica</name>
    <name type="common">German yellow jacket</name>
    <name type="synonym">Paravespula germanica</name>
    <dbReference type="NCBI Taxonomy" id="30212"/>
    <lineage>
        <taxon>Eukaryota</taxon>
        <taxon>Metazoa</taxon>
        <taxon>Ecdysozoa</taxon>
        <taxon>Arthropoda</taxon>
        <taxon>Hexapoda</taxon>
        <taxon>Insecta</taxon>
        <taxon>Pterygota</taxon>
        <taxon>Neoptera</taxon>
        <taxon>Endopterygota</taxon>
        <taxon>Hymenoptera</taxon>
        <taxon>Apocrita</taxon>
        <taxon>Aculeata</taxon>
        <taxon>Vespoidea</taxon>
        <taxon>Vespidae</taxon>
        <taxon>Vespinae</taxon>
        <taxon>Vespula</taxon>
    </lineage>
</organism>
<gene>
    <name evidence="2" type="ORF">HZH68_001368</name>
</gene>
<evidence type="ECO:0000256" key="1">
    <source>
        <dbReference type="SAM" id="MobiDB-lite"/>
    </source>
</evidence>
<protein>
    <submittedName>
        <fullName evidence="2">Uncharacterized protein</fullName>
    </submittedName>
</protein>
<dbReference type="AlphaFoldDB" id="A0A834NVI3"/>
<dbReference type="EMBL" id="JACSDZ010000001">
    <property type="protein sequence ID" value="KAF7418715.1"/>
    <property type="molecule type" value="Genomic_DNA"/>
</dbReference>
<evidence type="ECO:0000313" key="3">
    <source>
        <dbReference type="Proteomes" id="UP000617340"/>
    </source>
</evidence>
<proteinExistence type="predicted"/>
<accession>A0A834NVI3</accession>
<comment type="caution">
    <text evidence="2">The sequence shown here is derived from an EMBL/GenBank/DDBJ whole genome shotgun (WGS) entry which is preliminary data.</text>
</comment>